<comment type="catalytic activity">
    <reaction evidence="1">
        <text>2-phosphoglycolate + H2O = glycolate + phosphate</text>
        <dbReference type="Rhea" id="RHEA:14369"/>
        <dbReference type="ChEBI" id="CHEBI:15377"/>
        <dbReference type="ChEBI" id="CHEBI:29805"/>
        <dbReference type="ChEBI" id="CHEBI:43474"/>
        <dbReference type="ChEBI" id="CHEBI:58033"/>
        <dbReference type="EC" id="3.1.3.18"/>
    </reaction>
</comment>
<evidence type="ECO:0000256" key="4">
    <source>
        <dbReference type="ARBA" id="ARBA00007074"/>
    </source>
</evidence>
<comment type="similarity">
    <text evidence="4">Belongs to the peptidase C40 family.</text>
</comment>
<dbReference type="GO" id="GO:0008234">
    <property type="term" value="F:cysteine-type peptidase activity"/>
    <property type="evidence" value="ECO:0007669"/>
    <property type="project" value="UniProtKB-KW"/>
</dbReference>
<dbReference type="InterPro" id="IPR039439">
    <property type="entry name" value="SH3b1_dom"/>
</dbReference>
<evidence type="ECO:0000256" key="1">
    <source>
        <dbReference type="ARBA" id="ARBA00000830"/>
    </source>
</evidence>
<keyword evidence="8" id="KW-0788">Thiol protease</keyword>
<dbReference type="InterPro" id="IPR038765">
    <property type="entry name" value="Papain-like_cys_pep_sf"/>
</dbReference>
<comment type="caution">
    <text evidence="10">The sequence shown here is derived from an EMBL/GenBank/DDBJ whole genome shotgun (WGS) entry which is preliminary data.</text>
</comment>
<comment type="similarity">
    <text evidence="3">Belongs to the HAD-like hydrolase superfamily. CbbY/CbbZ/Gph/YieH family.</text>
</comment>
<dbReference type="PANTHER" id="PTHR43434">
    <property type="entry name" value="PHOSPHOGLYCOLATE PHOSPHATASE"/>
    <property type="match status" value="1"/>
</dbReference>
<evidence type="ECO:0000256" key="3">
    <source>
        <dbReference type="ARBA" id="ARBA00006171"/>
    </source>
</evidence>
<sequence>MVVTDLGGTMVRTDEAIIAAVRRAATELGIPDGHADPVYGVFGTSIWQYIHAWLPDGHKDRTDACHERFWELFPHAVLDQIVVFDGVEEALVELKRRGVRVAVLSGLKIESIERIVATFRFQDWDAVRSSMPLKNAADSRAEGIKRLVEDFGVAPQRTIYIGDTDHDVRQARKAGVRAAVVKTGGQARKHLRKIEAERPDHLLTSWPDLLNVVTACVVIVGCLMGLAGCTSSVAPEARTYLAAPTVLRGVEAEMQTPGFWIGRLAEPDRVILSGDEIDELNDDTQTRLRLTKDIANFPLEFDGPDLRAILKCELNSFRTRTLYGGDGRQAGTSFYASIKDNMRLESIGPAVKVRFGFVVCNADQRLLPTAEGLYAEVGDVDFDEVQNSALDIGTPVAILHTSADRRWFYAMGPSSDGWVEAQKLALCSQERLRDMMSRPFVTVVRTKGDIYLDAKLTQHYGFVRMGSKLPLADDSDGDLVAVLLPTRREDGTVQVRTGYLKRRETVAGNLSYTPRHIIEQAFEMLDTPYGWGGANGQQDCSQFVQEVFAAMGVHLPRNSSDQARVGPILRCFEPDDSDEDKLEAVLMHAIPGVSLLHTKGHVMLYVGDVAGRPYAIHCVWAYREPGSDADVIRVINRVAVTDLHLGEGSRIGSLLHRLHSIRAITQGSRNSDGVDAFCQYRRRLASSSELPTQQL</sequence>
<dbReference type="RefSeq" id="WP_349243986.1">
    <property type="nucleotide sequence ID" value="NZ_JASCXX010000005.1"/>
</dbReference>
<evidence type="ECO:0000259" key="9">
    <source>
        <dbReference type="PROSITE" id="PS51935"/>
    </source>
</evidence>
<dbReference type="InterPro" id="IPR023198">
    <property type="entry name" value="PGP-like_dom2"/>
</dbReference>
<dbReference type="GO" id="GO:0008967">
    <property type="term" value="F:phosphoglycolate phosphatase activity"/>
    <property type="evidence" value="ECO:0007669"/>
    <property type="project" value="UniProtKB-EC"/>
</dbReference>
<dbReference type="Gene3D" id="3.40.50.1000">
    <property type="entry name" value="HAD superfamily/HAD-like"/>
    <property type="match status" value="1"/>
</dbReference>
<proteinExistence type="inferred from homology"/>
<gene>
    <name evidence="10" type="ORF">QJ522_05930</name>
</gene>
<reference evidence="10" key="1">
    <citation type="submission" date="2023-05" db="EMBL/GenBank/DDBJ databases">
        <title>Anaerotaeda fermentans gen. nov., sp. nov., a novel anaerobic planctomycete of the new family within the order Sedimentisphaerales isolated from Taman Peninsula, Russia.</title>
        <authorList>
            <person name="Khomyakova M.A."/>
            <person name="Merkel A.Y."/>
            <person name="Slobodkin A.I."/>
        </authorList>
    </citation>
    <scope>NUCLEOTIDE SEQUENCE</scope>
    <source>
        <strain evidence="10">M17dextr</strain>
    </source>
</reference>
<dbReference type="GO" id="GO:0006508">
    <property type="term" value="P:proteolysis"/>
    <property type="evidence" value="ECO:0007669"/>
    <property type="project" value="UniProtKB-KW"/>
</dbReference>
<keyword evidence="6" id="KW-0645">Protease</keyword>
<evidence type="ECO:0000313" key="11">
    <source>
        <dbReference type="Proteomes" id="UP001431776"/>
    </source>
</evidence>
<dbReference type="InterPro" id="IPR023214">
    <property type="entry name" value="HAD_sf"/>
</dbReference>
<dbReference type="EMBL" id="JASCXX010000005">
    <property type="protein sequence ID" value="MDI6448575.1"/>
    <property type="molecule type" value="Genomic_DNA"/>
</dbReference>
<dbReference type="Pfam" id="PF12913">
    <property type="entry name" value="SH3_6"/>
    <property type="match status" value="1"/>
</dbReference>
<evidence type="ECO:0000256" key="8">
    <source>
        <dbReference type="ARBA" id="ARBA00022807"/>
    </source>
</evidence>
<dbReference type="Pfam" id="PF13419">
    <property type="entry name" value="HAD_2"/>
    <property type="match status" value="1"/>
</dbReference>
<dbReference type="GO" id="GO:0006281">
    <property type="term" value="P:DNA repair"/>
    <property type="evidence" value="ECO:0007669"/>
    <property type="project" value="TreeGrafter"/>
</dbReference>
<keyword evidence="7 10" id="KW-0378">Hydrolase</keyword>
<dbReference type="EC" id="3.1.3.18" evidence="5"/>
<dbReference type="PROSITE" id="PS51935">
    <property type="entry name" value="NLPC_P60"/>
    <property type="match status" value="1"/>
</dbReference>
<keyword evidence="11" id="KW-1185">Reference proteome</keyword>
<evidence type="ECO:0000256" key="7">
    <source>
        <dbReference type="ARBA" id="ARBA00022801"/>
    </source>
</evidence>
<dbReference type="Gene3D" id="3.90.1720.10">
    <property type="entry name" value="endopeptidase domain like (from Nostoc punctiforme)"/>
    <property type="match status" value="1"/>
</dbReference>
<dbReference type="AlphaFoldDB" id="A0AAW6TSL3"/>
<dbReference type="InterPro" id="IPR041492">
    <property type="entry name" value="HAD_2"/>
</dbReference>
<dbReference type="SFLD" id="SFLDS00003">
    <property type="entry name" value="Haloacid_Dehalogenase"/>
    <property type="match status" value="1"/>
</dbReference>
<name>A0AAW6TSL3_9BACT</name>
<dbReference type="GO" id="GO:0005829">
    <property type="term" value="C:cytosol"/>
    <property type="evidence" value="ECO:0007669"/>
    <property type="project" value="TreeGrafter"/>
</dbReference>
<dbReference type="PANTHER" id="PTHR43434:SF1">
    <property type="entry name" value="PHOSPHOGLYCOLATE PHOSPHATASE"/>
    <property type="match status" value="1"/>
</dbReference>
<comment type="pathway">
    <text evidence="2">Organic acid metabolism; glycolate biosynthesis; glycolate from 2-phosphoglycolate: step 1/1.</text>
</comment>
<evidence type="ECO:0000256" key="5">
    <source>
        <dbReference type="ARBA" id="ARBA00013078"/>
    </source>
</evidence>
<dbReference type="SUPFAM" id="SSF56784">
    <property type="entry name" value="HAD-like"/>
    <property type="match status" value="1"/>
</dbReference>
<protein>
    <recommendedName>
        <fullName evidence="5">phosphoglycolate phosphatase</fullName>
        <ecNumber evidence="5">3.1.3.18</ecNumber>
    </recommendedName>
</protein>
<dbReference type="InterPro" id="IPR036412">
    <property type="entry name" value="HAD-like_sf"/>
</dbReference>
<dbReference type="InterPro" id="IPR000064">
    <property type="entry name" value="NLP_P60_dom"/>
</dbReference>
<feature type="domain" description="NlpC/P60" evidence="9">
    <location>
        <begin position="511"/>
        <end position="652"/>
    </location>
</feature>
<dbReference type="Pfam" id="PF00877">
    <property type="entry name" value="NLPC_P60"/>
    <property type="match status" value="1"/>
</dbReference>
<dbReference type="SUPFAM" id="SSF54001">
    <property type="entry name" value="Cysteine proteinases"/>
    <property type="match status" value="1"/>
</dbReference>
<evidence type="ECO:0000256" key="2">
    <source>
        <dbReference type="ARBA" id="ARBA00004818"/>
    </source>
</evidence>
<evidence type="ECO:0000256" key="6">
    <source>
        <dbReference type="ARBA" id="ARBA00022670"/>
    </source>
</evidence>
<accession>A0AAW6TSL3</accession>
<evidence type="ECO:0000313" key="10">
    <source>
        <dbReference type="EMBL" id="MDI6448575.1"/>
    </source>
</evidence>
<dbReference type="Proteomes" id="UP001431776">
    <property type="component" value="Unassembled WGS sequence"/>
</dbReference>
<dbReference type="Gene3D" id="1.10.150.240">
    <property type="entry name" value="Putative phosphatase, domain 2"/>
    <property type="match status" value="1"/>
</dbReference>
<dbReference type="InterPro" id="IPR050155">
    <property type="entry name" value="HAD-like_hydrolase_sf"/>
</dbReference>
<dbReference type="SFLD" id="SFLDG01129">
    <property type="entry name" value="C1.5:_HAD__Beta-PGM__Phosphata"/>
    <property type="match status" value="1"/>
</dbReference>
<organism evidence="10 11">
    <name type="scientific">Anaerobaca lacustris</name>
    <dbReference type="NCBI Taxonomy" id="3044600"/>
    <lineage>
        <taxon>Bacteria</taxon>
        <taxon>Pseudomonadati</taxon>
        <taxon>Planctomycetota</taxon>
        <taxon>Phycisphaerae</taxon>
        <taxon>Sedimentisphaerales</taxon>
        <taxon>Anaerobacaceae</taxon>
        <taxon>Anaerobaca</taxon>
    </lineage>
</organism>